<dbReference type="GO" id="GO:0003677">
    <property type="term" value="F:DNA binding"/>
    <property type="evidence" value="ECO:0007669"/>
    <property type="project" value="UniProtKB-KW"/>
</dbReference>
<keyword evidence="4" id="KW-0539">Nucleus</keyword>
<dbReference type="Proteomes" id="UP000214365">
    <property type="component" value="Unassembled WGS sequence"/>
</dbReference>
<evidence type="ECO:0000313" key="6">
    <source>
        <dbReference type="EMBL" id="OKL64682.1"/>
    </source>
</evidence>
<dbReference type="GeneID" id="31000808"/>
<accession>A0A225ASW9</accession>
<evidence type="ECO:0000256" key="4">
    <source>
        <dbReference type="ARBA" id="ARBA00023242"/>
    </source>
</evidence>
<dbReference type="STRING" id="1441469.A0A225ASW9"/>
<feature type="region of interest" description="Disordered" evidence="5">
    <location>
        <begin position="115"/>
        <end position="143"/>
    </location>
</feature>
<feature type="region of interest" description="Disordered" evidence="5">
    <location>
        <begin position="69"/>
        <end position="102"/>
    </location>
</feature>
<evidence type="ECO:0008006" key="8">
    <source>
        <dbReference type="Google" id="ProtNLM"/>
    </source>
</evidence>
<evidence type="ECO:0000256" key="3">
    <source>
        <dbReference type="ARBA" id="ARBA00023163"/>
    </source>
</evidence>
<dbReference type="RefSeq" id="XP_020124803.1">
    <property type="nucleotide sequence ID" value="XM_020259798.1"/>
</dbReference>
<name>A0A225ASW9_TALAT</name>
<dbReference type="InterPro" id="IPR001138">
    <property type="entry name" value="Zn2Cys6_DnaBD"/>
</dbReference>
<dbReference type="InterPro" id="IPR021858">
    <property type="entry name" value="Fun_TF"/>
</dbReference>
<dbReference type="GO" id="GO:0000981">
    <property type="term" value="F:DNA-binding transcription factor activity, RNA polymerase II-specific"/>
    <property type="evidence" value="ECO:0007669"/>
    <property type="project" value="InterPro"/>
</dbReference>
<keyword evidence="3" id="KW-0804">Transcription</keyword>
<evidence type="ECO:0000256" key="2">
    <source>
        <dbReference type="ARBA" id="ARBA00023125"/>
    </source>
</evidence>
<dbReference type="AlphaFoldDB" id="A0A225ASW9"/>
<keyword evidence="7" id="KW-1185">Reference proteome</keyword>
<evidence type="ECO:0000256" key="5">
    <source>
        <dbReference type="SAM" id="MobiDB-lite"/>
    </source>
</evidence>
<gene>
    <name evidence="6" type="ORF">UA08_01053</name>
</gene>
<feature type="compositionally biased region" description="Acidic residues" evidence="5">
    <location>
        <begin position="130"/>
        <end position="143"/>
    </location>
</feature>
<keyword evidence="1" id="KW-0805">Transcription regulation</keyword>
<protein>
    <recommendedName>
        <fullName evidence="8">Zn(2)-C6 fungal-type domain-containing protein</fullName>
    </recommendedName>
</protein>
<comment type="caution">
    <text evidence="6">The sequence shown here is derived from an EMBL/GenBank/DDBJ whole genome shotgun (WGS) entry which is preliminary data.</text>
</comment>
<evidence type="ECO:0000313" key="7">
    <source>
        <dbReference type="Proteomes" id="UP000214365"/>
    </source>
</evidence>
<proteinExistence type="predicted"/>
<dbReference type="CDD" id="cd00067">
    <property type="entry name" value="GAL4"/>
    <property type="match status" value="1"/>
</dbReference>
<dbReference type="OrthoDB" id="2991872at2759"/>
<keyword evidence="2" id="KW-0238">DNA-binding</keyword>
<dbReference type="EMBL" id="LFMY01000001">
    <property type="protein sequence ID" value="OKL64682.1"/>
    <property type="molecule type" value="Genomic_DNA"/>
</dbReference>
<evidence type="ECO:0000256" key="1">
    <source>
        <dbReference type="ARBA" id="ARBA00023015"/>
    </source>
</evidence>
<dbReference type="Pfam" id="PF11951">
    <property type="entry name" value="Fungal_trans_2"/>
    <property type="match status" value="1"/>
</dbReference>
<dbReference type="Gene3D" id="4.10.240.10">
    <property type="entry name" value="Zn(2)-C6 fungal-type DNA-binding domain"/>
    <property type="match status" value="1"/>
</dbReference>
<dbReference type="PANTHER" id="PTHR38791:SF5">
    <property type="entry name" value="TRANSCRIPTION FACTOR DBAG-RELATED"/>
    <property type="match status" value="1"/>
</dbReference>
<feature type="compositionally biased region" description="Low complexity" evidence="5">
    <location>
        <begin position="91"/>
        <end position="102"/>
    </location>
</feature>
<organism evidence="6 7">
    <name type="scientific">Talaromyces atroroseus</name>
    <dbReference type="NCBI Taxonomy" id="1441469"/>
    <lineage>
        <taxon>Eukaryota</taxon>
        <taxon>Fungi</taxon>
        <taxon>Dikarya</taxon>
        <taxon>Ascomycota</taxon>
        <taxon>Pezizomycotina</taxon>
        <taxon>Eurotiomycetes</taxon>
        <taxon>Eurotiomycetidae</taxon>
        <taxon>Eurotiales</taxon>
        <taxon>Trichocomaceae</taxon>
        <taxon>Talaromyces</taxon>
        <taxon>Talaromyces sect. Trachyspermi</taxon>
    </lineage>
</organism>
<reference evidence="6 7" key="1">
    <citation type="submission" date="2015-06" db="EMBL/GenBank/DDBJ databases">
        <title>Talaromyces atroroseus IBT 11181 draft genome.</title>
        <authorList>
            <person name="Rasmussen K.B."/>
            <person name="Rasmussen S."/>
            <person name="Petersen B."/>
            <person name="Sicheritz-Ponten T."/>
            <person name="Mortensen U.H."/>
            <person name="Thrane U."/>
        </authorList>
    </citation>
    <scope>NUCLEOTIDE SEQUENCE [LARGE SCALE GENOMIC DNA]</scope>
    <source>
        <strain evidence="6 7">IBT 11181</strain>
    </source>
</reference>
<dbReference type="GO" id="GO:0008270">
    <property type="term" value="F:zinc ion binding"/>
    <property type="evidence" value="ECO:0007669"/>
    <property type="project" value="InterPro"/>
</dbReference>
<dbReference type="PANTHER" id="PTHR38791">
    <property type="entry name" value="ZN(II)2CYS6 TRANSCRIPTION FACTOR (EUROFUNG)-RELATED-RELATED"/>
    <property type="match status" value="1"/>
</dbReference>
<dbReference type="InterPro" id="IPR036864">
    <property type="entry name" value="Zn2-C6_fun-type_DNA-bd_sf"/>
</dbReference>
<dbReference type="InterPro" id="IPR053175">
    <property type="entry name" value="DHMBA_Reg_Transcription_Factor"/>
</dbReference>
<sequence length="589" mass="65257">MVYCCKPSRGCGACRARKVKLAILTRFGQQCDQATPACKRCLKSNRICPGYRDQLSLLFRDESSAVAQKAKSAAAHRDKKNSNHYVPHSPGPSSSASTRSDAGTEFDLNTQTASLHSISPSDDAHYGFGDDGDDDDDDDDDDAQYASLNLVPLVSLSVDRRQQAICFCLSNFAWLNSSIHGFNIDADVSPTASMAEKAMMKGIVSVGMANISRRGPSSQSLKLRAQREYSNALKLTNAAISHPEQATDDATLTAVLCMSLFEIVTSRKPERIDAFVEHTKGAVALLQLRGEAQLVRSQGLEMFQFLRNEIYRIYNVKAIAHAYQKIVSCLMNYHRIPPALLLLSEKATMLPNAPYMAKISHLLCVIMARISEIRIEDLRSQRPSLDTSILTRAFAVDSQIETMMELSPSQILPQIYTSAPGQFFGNAEYIAPFEGVYHTYESFSSAMAANHFRYSRLLILEVIFNRYQRMASHRDFIPSPEFKDHCYWLRDLARALARDICATVPFFCGFIDASNPNLNGQKLVSTAGGMALLFPLYVAASVDGYGSARSHWIARCFNLIGREMGIDQALALMEILPVEHGMTGFIDSL</sequence>